<dbReference type="InterPro" id="IPR011992">
    <property type="entry name" value="EF-hand-dom_pair"/>
</dbReference>
<evidence type="ECO:0000313" key="5">
    <source>
        <dbReference type="EMBL" id="ORY87279.1"/>
    </source>
</evidence>
<dbReference type="EMBL" id="MCOG01000001">
    <property type="protein sequence ID" value="ORY87279.1"/>
    <property type="molecule type" value="Genomic_DNA"/>
</dbReference>
<keyword evidence="1" id="KW-0479">Metal-binding</keyword>
<dbReference type="GO" id="GO:0046872">
    <property type="term" value="F:metal ion binding"/>
    <property type="evidence" value="ECO:0007669"/>
    <property type="project" value="UniProtKB-KW"/>
</dbReference>
<evidence type="ECO:0008006" key="7">
    <source>
        <dbReference type="Google" id="ProtNLM"/>
    </source>
</evidence>
<dbReference type="PANTHER" id="PTHR34524:SF6">
    <property type="entry name" value="CALCYPHOSINE LIKE"/>
    <property type="match status" value="1"/>
</dbReference>
<evidence type="ECO:0000256" key="2">
    <source>
        <dbReference type="ARBA" id="ARBA00022737"/>
    </source>
</evidence>
<reference evidence="5 6" key="1">
    <citation type="submission" date="2016-08" db="EMBL/GenBank/DDBJ databases">
        <title>A Parts List for Fungal Cellulosomes Revealed by Comparative Genomics.</title>
        <authorList>
            <consortium name="DOE Joint Genome Institute"/>
            <person name="Haitjema C.H."/>
            <person name="Gilmore S.P."/>
            <person name="Henske J.K."/>
            <person name="Solomon K.V."/>
            <person name="De Groot R."/>
            <person name="Kuo A."/>
            <person name="Mondo S.J."/>
            <person name="Salamov A.A."/>
            <person name="Labutti K."/>
            <person name="Zhao Z."/>
            <person name="Chiniquy J."/>
            <person name="Barry K."/>
            <person name="Brewer H.M."/>
            <person name="Purvine S.O."/>
            <person name="Wright A.T."/>
            <person name="Boxma B."/>
            <person name="Van Alen T."/>
            <person name="Hackstein J.H."/>
            <person name="Baker S.E."/>
            <person name="Grigoriev I.V."/>
            <person name="O'Malley M.A."/>
        </authorList>
    </citation>
    <scope>NUCLEOTIDE SEQUENCE [LARGE SCALE GENOMIC DNA]</scope>
    <source>
        <strain evidence="5 6">G1</strain>
    </source>
</reference>
<dbReference type="AlphaFoldDB" id="A0A1Y2FTL2"/>
<dbReference type="SUPFAM" id="SSF47473">
    <property type="entry name" value="EF-hand"/>
    <property type="match status" value="1"/>
</dbReference>
<comment type="caution">
    <text evidence="5">The sequence shown here is derived from an EMBL/GenBank/DDBJ whole genome shotgun (WGS) entry which is preliminary data.</text>
</comment>
<dbReference type="OrthoDB" id="444540at2759"/>
<dbReference type="STRING" id="1754190.A0A1Y2FTL2"/>
<gene>
    <name evidence="5" type="ORF">LY90DRAFT_662998</name>
</gene>
<name>A0A1Y2FTL2_9FUNG</name>
<organism evidence="5 6">
    <name type="scientific">Neocallimastix californiae</name>
    <dbReference type="NCBI Taxonomy" id="1754190"/>
    <lineage>
        <taxon>Eukaryota</taxon>
        <taxon>Fungi</taxon>
        <taxon>Fungi incertae sedis</taxon>
        <taxon>Chytridiomycota</taxon>
        <taxon>Chytridiomycota incertae sedis</taxon>
        <taxon>Neocallimastigomycetes</taxon>
        <taxon>Neocallimastigales</taxon>
        <taxon>Neocallimastigaceae</taxon>
        <taxon>Neocallimastix</taxon>
    </lineage>
</organism>
<dbReference type="Gene3D" id="1.10.238.10">
    <property type="entry name" value="EF-hand"/>
    <property type="match status" value="1"/>
</dbReference>
<protein>
    <recommendedName>
        <fullName evidence="7">EF-hand domain-containing protein</fullName>
    </recommendedName>
</protein>
<proteinExistence type="predicted"/>
<accession>A0A1Y2FTL2</accession>
<evidence type="ECO:0000313" key="6">
    <source>
        <dbReference type="Proteomes" id="UP000193920"/>
    </source>
</evidence>
<sequence>MSNSLTTSSSNMIPGKGSLGDNIVTISPCSSIDMIATPIVSEPLNSLNQDKNVELIFMKIREQLQNLGGRSVLKLYTMLNLERLLRETSSEKTSENVLNDPNEATDENNATKAPSNNNSNINNNNNNAGSNTNSNVIIPLEASRTMNSSFVGVVSSCASSLGIPQSKSTSVTSKIFTNEILTDSSVQPSRRGSMITPSTKFSNDLNSFVKLNERRYSHSRPRTNSLCIDTTIYKNKIAFQSTNIQNIESNKSIEICPLNDKAIKSTSKTIDEGSTVNTTTASTPTKDIYNDNISVNYDELVDGCTRVGLSLTPQEYETIFKCTKNKNSMVGIHRFILRIGGGLSVKRLELVQNTFKMLINDDSPNNAFILLKDAKAKFSPNEHPRVKSGELTPEQVLYRFLFFFESDRPDGVIELIEWEYYYATISAEISQDSFFEKQMVQCWPGLQLYDKYSTTPKLNSKRRREIAEQLNIMNYVTNNYRVFRDLLDIAFIECNQDGLHHLEKNEVYEILRHFYQLIHQPFDETIFDELWIRIYRELEDVVTISDYEEQLYNAIKKEITYMEYEIFAHVTDEED</sequence>
<keyword evidence="2" id="KW-0677">Repeat</keyword>
<evidence type="ECO:0000256" key="4">
    <source>
        <dbReference type="SAM" id="MobiDB-lite"/>
    </source>
</evidence>
<dbReference type="Proteomes" id="UP000193920">
    <property type="component" value="Unassembled WGS sequence"/>
</dbReference>
<dbReference type="PANTHER" id="PTHR34524">
    <property type="entry name" value="CALCYPHOSIN"/>
    <property type="match status" value="1"/>
</dbReference>
<keyword evidence="6" id="KW-1185">Reference proteome</keyword>
<evidence type="ECO:0000256" key="1">
    <source>
        <dbReference type="ARBA" id="ARBA00022723"/>
    </source>
</evidence>
<feature type="compositionally biased region" description="Low complexity" evidence="4">
    <location>
        <begin position="115"/>
        <end position="132"/>
    </location>
</feature>
<keyword evidence="3" id="KW-0106">Calcium</keyword>
<dbReference type="InterPro" id="IPR051581">
    <property type="entry name" value="Ca-bind"/>
</dbReference>
<evidence type="ECO:0000256" key="3">
    <source>
        <dbReference type="ARBA" id="ARBA00022837"/>
    </source>
</evidence>
<feature type="region of interest" description="Disordered" evidence="4">
    <location>
        <begin position="88"/>
        <end position="132"/>
    </location>
</feature>